<proteinExistence type="predicted"/>
<comment type="caution">
    <text evidence="1">The sequence shown here is derived from an EMBL/GenBank/DDBJ whole genome shotgun (WGS) entry which is preliminary data.</text>
</comment>
<dbReference type="SUPFAM" id="SSF51735">
    <property type="entry name" value="NAD(P)-binding Rossmann-fold domains"/>
    <property type="match status" value="1"/>
</dbReference>
<dbReference type="InterPro" id="IPR036291">
    <property type="entry name" value="NAD(P)-bd_dom_sf"/>
</dbReference>
<accession>A0A0F9UGG5</accession>
<sequence length="103" mass="11685">MNVLILGKGFLGTRIHKYLNDHDGTSSEIYSRKELDYNHFSTLYNKMKSPTFPHPNYEIVINATGYTGVPNIDAAEDDRETCWNCNVMTPLNIYNASVSLQVP</sequence>
<feature type="non-terminal residue" evidence="1">
    <location>
        <position position="103"/>
    </location>
</feature>
<organism evidence="1">
    <name type="scientific">marine sediment metagenome</name>
    <dbReference type="NCBI Taxonomy" id="412755"/>
    <lineage>
        <taxon>unclassified sequences</taxon>
        <taxon>metagenomes</taxon>
        <taxon>ecological metagenomes</taxon>
    </lineage>
</organism>
<protein>
    <recommendedName>
        <fullName evidence="2">RmlD-like substrate binding domain-containing protein</fullName>
    </recommendedName>
</protein>
<evidence type="ECO:0000313" key="1">
    <source>
        <dbReference type="EMBL" id="KKN60316.1"/>
    </source>
</evidence>
<gene>
    <name evidence="1" type="ORF">LCGC14_0533660</name>
</gene>
<reference evidence="1" key="1">
    <citation type="journal article" date="2015" name="Nature">
        <title>Complex archaea that bridge the gap between prokaryotes and eukaryotes.</title>
        <authorList>
            <person name="Spang A."/>
            <person name="Saw J.H."/>
            <person name="Jorgensen S.L."/>
            <person name="Zaremba-Niedzwiedzka K."/>
            <person name="Martijn J."/>
            <person name="Lind A.E."/>
            <person name="van Eijk R."/>
            <person name="Schleper C."/>
            <person name="Guy L."/>
            <person name="Ettema T.J."/>
        </authorList>
    </citation>
    <scope>NUCLEOTIDE SEQUENCE</scope>
</reference>
<dbReference type="AlphaFoldDB" id="A0A0F9UGG5"/>
<evidence type="ECO:0008006" key="2">
    <source>
        <dbReference type="Google" id="ProtNLM"/>
    </source>
</evidence>
<name>A0A0F9UGG5_9ZZZZ</name>
<dbReference type="EMBL" id="LAZR01000700">
    <property type="protein sequence ID" value="KKN60316.1"/>
    <property type="molecule type" value="Genomic_DNA"/>
</dbReference>
<dbReference type="Gene3D" id="3.40.50.720">
    <property type="entry name" value="NAD(P)-binding Rossmann-like Domain"/>
    <property type="match status" value="1"/>
</dbReference>